<dbReference type="OrthoDB" id="6334863at2"/>
<dbReference type="EMBL" id="FWZT01000009">
    <property type="protein sequence ID" value="SMF28937.1"/>
    <property type="molecule type" value="Genomic_DNA"/>
</dbReference>
<sequence length="187" mass="21999">MARAIFPIFVLSLLLGGSETKTDPIPHNKLQRQGRHKLYQDQNFTGIAIKRYPNSKAIKAWIPYRDGLRHGLQKKWFPNGTPLSYRFYSADLKHGNHRGWHRNGKKRFYYNFKDDKHTGENWAWHDNGKIAQYFKIEHGRQVAYKQWRYEGKIFWNASRQVDQQVGLKGGRLCRQVKGASDGKSIRL</sequence>
<dbReference type="STRING" id="1513793.SAMN06296036_10965"/>
<evidence type="ECO:0000313" key="2">
    <source>
        <dbReference type="Proteomes" id="UP000192907"/>
    </source>
</evidence>
<accession>A0A1Y6BZL1</accession>
<dbReference type="RefSeq" id="WP_132319404.1">
    <property type="nucleotide sequence ID" value="NZ_FWZT01000009.1"/>
</dbReference>
<dbReference type="Gene3D" id="3.90.930.1">
    <property type="match status" value="1"/>
</dbReference>
<dbReference type="SUPFAM" id="SSF82185">
    <property type="entry name" value="Histone H3 K4-specific methyltransferase SET7/9 N-terminal domain"/>
    <property type="match status" value="1"/>
</dbReference>
<dbReference type="AlphaFoldDB" id="A0A1Y6BZL1"/>
<reference evidence="2" key="1">
    <citation type="submission" date="2017-04" db="EMBL/GenBank/DDBJ databases">
        <authorList>
            <person name="Varghese N."/>
            <person name="Submissions S."/>
        </authorList>
    </citation>
    <scope>NUCLEOTIDE SEQUENCE [LARGE SCALE GENOMIC DNA]</scope>
    <source>
        <strain evidence="2">RKEM611</strain>
    </source>
</reference>
<evidence type="ECO:0000313" key="1">
    <source>
        <dbReference type="EMBL" id="SMF28937.1"/>
    </source>
</evidence>
<dbReference type="Proteomes" id="UP000192907">
    <property type="component" value="Unassembled WGS sequence"/>
</dbReference>
<organism evidence="1 2">
    <name type="scientific">Pseudobacteriovorax antillogorgiicola</name>
    <dbReference type="NCBI Taxonomy" id="1513793"/>
    <lineage>
        <taxon>Bacteria</taxon>
        <taxon>Pseudomonadati</taxon>
        <taxon>Bdellovibrionota</taxon>
        <taxon>Oligoflexia</taxon>
        <taxon>Oligoflexales</taxon>
        <taxon>Pseudobacteriovoracaceae</taxon>
        <taxon>Pseudobacteriovorax</taxon>
    </lineage>
</organism>
<gene>
    <name evidence="1" type="ORF">SAMN06296036_10965</name>
</gene>
<protein>
    <submittedName>
        <fullName evidence="1">MORN repeat variant</fullName>
    </submittedName>
</protein>
<proteinExistence type="predicted"/>
<keyword evidence="2" id="KW-1185">Reference proteome</keyword>
<name>A0A1Y6BZL1_9BACT</name>